<keyword evidence="5 7" id="KW-1133">Transmembrane helix</keyword>
<name>A0A918DQU6_9ACTN</name>
<evidence type="ECO:0000259" key="9">
    <source>
        <dbReference type="PROSITE" id="PS50929"/>
    </source>
</evidence>
<dbReference type="InterPro" id="IPR027417">
    <property type="entry name" value="P-loop_NTPase"/>
</dbReference>
<dbReference type="RefSeq" id="WP_189127410.1">
    <property type="nucleotide sequence ID" value="NZ_BMNH01000023.1"/>
</dbReference>
<dbReference type="Pfam" id="PF00005">
    <property type="entry name" value="ABC_tran"/>
    <property type="match status" value="1"/>
</dbReference>
<feature type="transmembrane region" description="Helical" evidence="7">
    <location>
        <begin position="120"/>
        <end position="145"/>
    </location>
</feature>
<dbReference type="GO" id="GO:0015421">
    <property type="term" value="F:ABC-type oligopeptide transporter activity"/>
    <property type="evidence" value="ECO:0007669"/>
    <property type="project" value="TreeGrafter"/>
</dbReference>
<keyword evidence="6 7" id="KW-0472">Membrane</keyword>
<dbReference type="PROSITE" id="PS00211">
    <property type="entry name" value="ABC_TRANSPORTER_1"/>
    <property type="match status" value="1"/>
</dbReference>
<dbReference type="PROSITE" id="PS50893">
    <property type="entry name" value="ABC_TRANSPORTER_2"/>
    <property type="match status" value="1"/>
</dbReference>
<feature type="transmembrane region" description="Helical" evidence="7">
    <location>
        <begin position="151"/>
        <end position="170"/>
    </location>
</feature>
<dbReference type="InterPro" id="IPR036640">
    <property type="entry name" value="ABC1_TM_sf"/>
</dbReference>
<dbReference type="SUPFAM" id="SSF90123">
    <property type="entry name" value="ABC transporter transmembrane region"/>
    <property type="match status" value="1"/>
</dbReference>
<dbReference type="InterPro" id="IPR011527">
    <property type="entry name" value="ABC1_TM_dom"/>
</dbReference>
<dbReference type="InterPro" id="IPR003593">
    <property type="entry name" value="AAA+_ATPase"/>
</dbReference>
<keyword evidence="4" id="KW-0067">ATP-binding</keyword>
<dbReference type="PANTHER" id="PTHR43394">
    <property type="entry name" value="ATP-DEPENDENT PERMEASE MDL1, MITOCHONDRIAL"/>
    <property type="match status" value="1"/>
</dbReference>
<dbReference type="InterPro" id="IPR017871">
    <property type="entry name" value="ABC_transporter-like_CS"/>
</dbReference>
<evidence type="ECO:0000256" key="6">
    <source>
        <dbReference type="ARBA" id="ARBA00023136"/>
    </source>
</evidence>
<dbReference type="AlphaFoldDB" id="A0A918DQU6"/>
<dbReference type="Proteomes" id="UP000646523">
    <property type="component" value="Unassembled WGS sequence"/>
</dbReference>
<evidence type="ECO:0000256" key="4">
    <source>
        <dbReference type="ARBA" id="ARBA00022840"/>
    </source>
</evidence>
<dbReference type="EMBL" id="BMNH01000023">
    <property type="protein sequence ID" value="GGO77868.1"/>
    <property type="molecule type" value="Genomic_DNA"/>
</dbReference>
<comment type="subcellular location">
    <subcellularLocation>
        <location evidence="1">Cell membrane</location>
        <topology evidence="1">Multi-pass membrane protein</topology>
    </subcellularLocation>
</comment>
<evidence type="ECO:0000313" key="11">
    <source>
        <dbReference type="Proteomes" id="UP000646523"/>
    </source>
</evidence>
<proteinExistence type="predicted"/>
<reference evidence="10" key="1">
    <citation type="journal article" date="2014" name="Int. J. Syst. Evol. Microbiol.">
        <title>Complete genome sequence of Corynebacterium casei LMG S-19264T (=DSM 44701T), isolated from a smear-ripened cheese.</title>
        <authorList>
            <consortium name="US DOE Joint Genome Institute (JGI-PGF)"/>
            <person name="Walter F."/>
            <person name="Albersmeier A."/>
            <person name="Kalinowski J."/>
            <person name="Ruckert C."/>
        </authorList>
    </citation>
    <scope>NUCLEOTIDE SEQUENCE</scope>
    <source>
        <strain evidence="10">CGMCC 4.7368</strain>
    </source>
</reference>
<evidence type="ECO:0000256" key="7">
    <source>
        <dbReference type="SAM" id="Phobius"/>
    </source>
</evidence>
<accession>A0A918DQU6</accession>
<keyword evidence="3" id="KW-0547">Nucleotide-binding</keyword>
<dbReference type="PANTHER" id="PTHR43394:SF1">
    <property type="entry name" value="ATP-BINDING CASSETTE SUB-FAMILY B MEMBER 10, MITOCHONDRIAL"/>
    <property type="match status" value="1"/>
</dbReference>
<keyword evidence="2 7" id="KW-0812">Transmembrane</keyword>
<protein>
    <submittedName>
        <fullName evidence="10">Multidrug ABC transporter permease</fullName>
    </submittedName>
</protein>
<evidence type="ECO:0000256" key="3">
    <source>
        <dbReference type="ARBA" id="ARBA00022741"/>
    </source>
</evidence>
<dbReference type="GO" id="GO:0005886">
    <property type="term" value="C:plasma membrane"/>
    <property type="evidence" value="ECO:0007669"/>
    <property type="project" value="UniProtKB-SubCell"/>
</dbReference>
<dbReference type="GO" id="GO:0005524">
    <property type="term" value="F:ATP binding"/>
    <property type="evidence" value="ECO:0007669"/>
    <property type="project" value="UniProtKB-KW"/>
</dbReference>
<comment type="caution">
    <text evidence="10">The sequence shown here is derived from an EMBL/GenBank/DDBJ whole genome shotgun (WGS) entry which is preliminary data.</text>
</comment>
<dbReference type="Gene3D" id="1.20.1560.10">
    <property type="entry name" value="ABC transporter type 1, transmembrane domain"/>
    <property type="match status" value="1"/>
</dbReference>
<feature type="domain" description="ABC transporter" evidence="8">
    <location>
        <begin position="331"/>
        <end position="580"/>
    </location>
</feature>
<dbReference type="SUPFAM" id="SSF52540">
    <property type="entry name" value="P-loop containing nucleoside triphosphate hydrolases"/>
    <property type="match status" value="1"/>
</dbReference>
<keyword evidence="11" id="KW-1185">Reference proteome</keyword>
<dbReference type="InterPro" id="IPR003439">
    <property type="entry name" value="ABC_transporter-like_ATP-bd"/>
</dbReference>
<sequence length="598" mass="64879">MVWRAGPLLSLGSVALSVLSGIWPVAGAWLTKLLLDELSSPRRDPTLLAGLAAGLAVLGLLTTTLPHLNRYLDAQLRRRLDLLARDELFGAVNRFAGLARFETPQFLDRLRLAEQTGQTAAVQIVLPAFSVLRTLISVAGFVVTLTLLSPVMTAVVLLAAVPTVIAEVALSRLRAGMQWMISPLGRRSAFFGRLLTSLDFAKEVRLFGLGEFLRRRLLADVRDAQESERAVDVRELKTQTLLSALGAVTAGAGLIWVVTGTAGGALSIGDVAVFIAAVAGVQSGLAELVGSVGGVYESLLLFGHYREVVRAEPDLPVLEAPKRTPPLRRGIEFRDVWFRYDDEHPWVLKGVDLFLPCGSALALVGLNGSGKSTLVKLLCRFYDPQRGAVLWDGVDIREIDPADLRDRIAAVFQDCVAYDFTAAENIGIGDISVMSDRELIRRAATLSGIDETLANLPHGYDTMLSRNFRHPGEDEAKAGVLLSGGQWQRVALARVYLREDRDLVILDEPSAGLDAEAEHDLHTDLRRHRAGRTSLLISHRLSAVREADLIVVLADGRIVEQGTHGELITRDGEYARLFALQASGYRPEALPAQAAGQG</sequence>
<dbReference type="SMART" id="SM00382">
    <property type="entry name" value="AAA"/>
    <property type="match status" value="1"/>
</dbReference>
<dbReference type="InterPro" id="IPR039421">
    <property type="entry name" value="Type_1_exporter"/>
</dbReference>
<evidence type="ECO:0000256" key="2">
    <source>
        <dbReference type="ARBA" id="ARBA00022692"/>
    </source>
</evidence>
<evidence type="ECO:0000313" key="10">
    <source>
        <dbReference type="EMBL" id="GGO77868.1"/>
    </source>
</evidence>
<evidence type="ECO:0000256" key="1">
    <source>
        <dbReference type="ARBA" id="ARBA00004651"/>
    </source>
</evidence>
<feature type="transmembrane region" description="Helical" evidence="7">
    <location>
        <begin position="46"/>
        <end position="68"/>
    </location>
</feature>
<organism evidence="10 11">
    <name type="scientific">Nonomuraea cavernae</name>
    <dbReference type="NCBI Taxonomy" id="2045107"/>
    <lineage>
        <taxon>Bacteria</taxon>
        <taxon>Bacillati</taxon>
        <taxon>Actinomycetota</taxon>
        <taxon>Actinomycetes</taxon>
        <taxon>Streptosporangiales</taxon>
        <taxon>Streptosporangiaceae</taxon>
        <taxon>Nonomuraea</taxon>
    </lineage>
</organism>
<feature type="domain" description="ABC transmembrane type-1" evidence="9">
    <location>
        <begin position="11"/>
        <end position="297"/>
    </location>
</feature>
<gene>
    <name evidence="10" type="ORF">GCM10012289_58540</name>
</gene>
<dbReference type="GO" id="GO:0016887">
    <property type="term" value="F:ATP hydrolysis activity"/>
    <property type="evidence" value="ECO:0007669"/>
    <property type="project" value="InterPro"/>
</dbReference>
<evidence type="ECO:0000256" key="5">
    <source>
        <dbReference type="ARBA" id="ARBA00022989"/>
    </source>
</evidence>
<evidence type="ECO:0000259" key="8">
    <source>
        <dbReference type="PROSITE" id="PS50893"/>
    </source>
</evidence>
<dbReference type="PROSITE" id="PS50929">
    <property type="entry name" value="ABC_TM1F"/>
    <property type="match status" value="1"/>
</dbReference>
<dbReference type="Gene3D" id="3.40.50.300">
    <property type="entry name" value="P-loop containing nucleotide triphosphate hydrolases"/>
    <property type="match status" value="1"/>
</dbReference>
<feature type="transmembrane region" description="Helical" evidence="7">
    <location>
        <begin position="241"/>
        <end position="259"/>
    </location>
</feature>
<reference evidence="10" key="2">
    <citation type="submission" date="2020-09" db="EMBL/GenBank/DDBJ databases">
        <authorList>
            <person name="Sun Q."/>
            <person name="Zhou Y."/>
        </authorList>
    </citation>
    <scope>NUCLEOTIDE SEQUENCE</scope>
    <source>
        <strain evidence="10">CGMCC 4.7368</strain>
    </source>
</reference>